<feature type="domain" description="DUF7138" evidence="1">
    <location>
        <begin position="12"/>
        <end position="80"/>
    </location>
</feature>
<gene>
    <name evidence="2" type="ORF">IEQ34_000491</name>
</gene>
<organism evidence="2 3">
    <name type="scientific">Dendrobium chrysotoxum</name>
    <name type="common">Orchid</name>
    <dbReference type="NCBI Taxonomy" id="161865"/>
    <lineage>
        <taxon>Eukaryota</taxon>
        <taxon>Viridiplantae</taxon>
        <taxon>Streptophyta</taxon>
        <taxon>Embryophyta</taxon>
        <taxon>Tracheophyta</taxon>
        <taxon>Spermatophyta</taxon>
        <taxon>Magnoliopsida</taxon>
        <taxon>Liliopsida</taxon>
        <taxon>Asparagales</taxon>
        <taxon>Orchidaceae</taxon>
        <taxon>Epidendroideae</taxon>
        <taxon>Malaxideae</taxon>
        <taxon>Dendrobiinae</taxon>
        <taxon>Dendrobium</taxon>
    </lineage>
</organism>
<dbReference type="EMBL" id="JAGFBR010000001">
    <property type="protein sequence ID" value="KAH0470768.1"/>
    <property type="molecule type" value="Genomic_DNA"/>
</dbReference>
<dbReference type="PANTHER" id="PTHR36351">
    <property type="entry name" value="EMBRYO SAC DEVELOPMENT ARREST 12"/>
    <property type="match status" value="1"/>
</dbReference>
<evidence type="ECO:0000313" key="3">
    <source>
        <dbReference type="Proteomes" id="UP000775213"/>
    </source>
</evidence>
<comment type="caution">
    <text evidence="2">The sequence shown here is derived from an EMBL/GenBank/DDBJ whole genome shotgun (WGS) entry which is preliminary data.</text>
</comment>
<protein>
    <recommendedName>
        <fullName evidence="1">DUF7138 domain-containing protein</fullName>
    </recommendedName>
</protein>
<dbReference type="Proteomes" id="UP000775213">
    <property type="component" value="Unassembled WGS sequence"/>
</dbReference>
<keyword evidence="3" id="KW-1185">Reference proteome</keyword>
<proteinExistence type="predicted"/>
<name>A0AAV7HT28_DENCH</name>
<evidence type="ECO:0000259" key="1">
    <source>
        <dbReference type="Pfam" id="PF23596"/>
    </source>
</evidence>
<dbReference type="InterPro" id="IPR055562">
    <property type="entry name" value="DUF7138"/>
</dbReference>
<accession>A0AAV7HT28</accession>
<dbReference type="Pfam" id="PF23596">
    <property type="entry name" value="DUF7138"/>
    <property type="match status" value="1"/>
</dbReference>
<dbReference type="PANTHER" id="PTHR36351:SF1">
    <property type="entry name" value="EMBRYO SAC DEVELOPMENT ARREST 12"/>
    <property type="match status" value="1"/>
</dbReference>
<evidence type="ECO:0000313" key="2">
    <source>
        <dbReference type="EMBL" id="KAH0470768.1"/>
    </source>
</evidence>
<reference evidence="2 3" key="1">
    <citation type="journal article" date="2021" name="Hortic Res">
        <title>Chromosome-scale assembly of the Dendrobium chrysotoxum genome enhances the understanding of orchid evolution.</title>
        <authorList>
            <person name="Zhang Y."/>
            <person name="Zhang G.Q."/>
            <person name="Zhang D."/>
            <person name="Liu X.D."/>
            <person name="Xu X.Y."/>
            <person name="Sun W.H."/>
            <person name="Yu X."/>
            <person name="Zhu X."/>
            <person name="Wang Z.W."/>
            <person name="Zhao X."/>
            <person name="Zhong W.Y."/>
            <person name="Chen H."/>
            <person name="Yin W.L."/>
            <person name="Huang T."/>
            <person name="Niu S.C."/>
            <person name="Liu Z.J."/>
        </authorList>
    </citation>
    <scope>NUCLEOTIDE SEQUENCE [LARGE SCALE GENOMIC DNA]</scope>
    <source>
        <strain evidence="2">Lindl</strain>
    </source>
</reference>
<sequence length="137" mass="16278">METSKALTSYPASFFIIFFNGIKEADVGNIFMSPSTSYKIFKRLISLKLGIPSRQILTYLVHQNNVISSLEIRRKVRINELNRQREGLLHPCISKRFPMKWWNMDIPIAVGLRQWNYESQLEYLQKKREMYLMLNDM</sequence>
<dbReference type="AlphaFoldDB" id="A0AAV7HT28"/>